<accession>A0A2N1PLQ9</accession>
<dbReference type="EMBL" id="PGXC01000021">
    <property type="protein sequence ID" value="PKK89278.1"/>
    <property type="molecule type" value="Genomic_DNA"/>
</dbReference>
<gene>
    <name evidence="1" type="ORF">CVV64_14900</name>
</gene>
<protein>
    <submittedName>
        <fullName evidence="1">Uncharacterized protein</fullName>
    </submittedName>
</protein>
<dbReference type="Pfam" id="PF19891">
    <property type="entry name" value="DUF6364"/>
    <property type="match status" value="1"/>
</dbReference>
<evidence type="ECO:0000313" key="1">
    <source>
        <dbReference type="EMBL" id="PKK89278.1"/>
    </source>
</evidence>
<name>A0A2N1PLQ9_9BACT</name>
<evidence type="ECO:0000313" key="2">
    <source>
        <dbReference type="Proteomes" id="UP000233256"/>
    </source>
</evidence>
<reference evidence="1 2" key="1">
    <citation type="journal article" date="2017" name="ISME J.">
        <title>Potential for microbial H2 and metal transformations associated with novel bacteria and archaea in deep terrestrial subsurface sediments.</title>
        <authorList>
            <person name="Hernsdorf A.W."/>
            <person name="Amano Y."/>
            <person name="Miyakawa K."/>
            <person name="Ise K."/>
            <person name="Suzuki Y."/>
            <person name="Anantharaman K."/>
            <person name="Probst A."/>
            <person name="Burstein D."/>
            <person name="Thomas B.C."/>
            <person name="Banfield J.F."/>
        </authorList>
    </citation>
    <scope>NUCLEOTIDE SEQUENCE [LARGE SCALE GENOMIC DNA]</scope>
    <source>
        <strain evidence="1">HGW-Wallbacteria-1</strain>
    </source>
</reference>
<sequence>MQKKLTLSIDAELIKFAHAFSKKTNQSISGIITEYLKQLRIQELDLELSPQVADLYGIFNETQIPDKKRLRKIYHEDHC</sequence>
<dbReference type="AlphaFoldDB" id="A0A2N1PLQ9"/>
<organism evidence="1 2">
    <name type="scientific">Candidatus Wallbacteria bacterium HGW-Wallbacteria-1</name>
    <dbReference type="NCBI Taxonomy" id="2013854"/>
    <lineage>
        <taxon>Bacteria</taxon>
        <taxon>Candidatus Walliibacteriota</taxon>
    </lineage>
</organism>
<proteinExistence type="predicted"/>
<comment type="caution">
    <text evidence="1">The sequence shown here is derived from an EMBL/GenBank/DDBJ whole genome shotgun (WGS) entry which is preliminary data.</text>
</comment>
<dbReference type="Proteomes" id="UP000233256">
    <property type="component" value="Unassembled WGS sequence"/>
</dbReference>
<dbReference type="InterPro" id="IPR045944">
    <property type="entry name" value="DUF6364"/>
</dbReference>